<keyword evidence="1" id="KW-0479">Metal-binding</keyword>
<accession>A0A0A8L6B2</accession>
<comment type="caution">
    <text evidence="8">The sequence shown here is derived from an EMBL/GenBank/DDBJ whole genome shotgun (WGS) entry which is preliminary data.</text>
</comment>
<proteinExistence type="predicted"/>
<evidence type="ECO:0000256" key="4">
    <source>
        <dbReference type="ARBA" id="ARBA00023125"/>
    </source>
</evidence>
<dbReference type="AlphaFoldDB" id="A0A0A8L6B2"/>
<protein>
    <submittedName>
        <fullName evidence="8">WGS project CCBQ000000000 data, contig 00102</fullName>
    </submittedName>
</protein>
<dbReference type="GO" id="GO:0046872">
    <property type="term" value="F:metal ion binding"/>
    <property type="evidence" value="ECO:0007669"/>
    <property type="project" value="UniProtKB-KW"/>
</dbReference>
<keyword evidence="3" id="KW-0805">Transcription regulation</keyword>
<keyword evidence="9" id="KW-1185">Reference proteome</keyword>
<evidence type="ECO:0000256" key="3">
    <source>
        <dbReference type="ARBA" id="ARBA00023015"/>
    </source>
</evidence>
<evidence type="ECO:0000256" key="7">
    <source>
        <dbReference type="SAM" id="MobiDB-lite"/>
    </source>
</evidence>
<dbReference type="InterPro" id="IPR050675">
    <property type="entry name" value="OAF3"/>
</dbReference>
<reference evidence="8 9" key="1">
    <citation type="submission" date="2014-03" db="EMBL/GenBank/DDBJ databases">
        <title>The genome of Kluyveromyces dobzhanskii.</title>
        <authorList>
            <person name="Nystedt B."/>
            <person name="Astrom S."/>
        </authorList>
    </citation>
    <scope>NUCLEOTIDE SEQUENCE [LARGE SCALE GENOMIC DNA]</scope>
    <source>
        <strain evidence="8 9">CBS 2104</strain>
    </source>
</reference>
<evidence type="ECO:0000313" key="8">
    <source>
        <dbReference type="EMBL" id="CDO93723.1"/>
    </source>
</evidence>
<gene>
    <name evidence="8" type="ORF">KLDO_g2014</name>
</gene>
<keyword evidence="4" id="KW-0238">DNA-binding</keyword>
<dbReference type="Proteomes" id="UP000031516">
    <property type="component" value="Unassembled WGS sequence"/>
</dbReference>
<dbReference type="GO" id="GO:0003677">
    <property type="term" value="F:DNA binding"/>
    <property type="evidence" value="ECO:0007669"/>
    <property type="project" value="UniProtKB-KW"/>
</dbReference>
<dbReference type="PANTHER" id="PTHR31069:SF32">
    <property type="entry name" value="ARGININE METABOLISM REGULATION PROTEIN II"/>
    <property type="match status" value="1"/>
</dbReference>
<organism evidence="8 9">
    <name type="scientific">Kluyveromyces dobzhanskii CBS 2104</name>
    <dbReference type="NCBI Taxonomy" id="1427455"/>
    <lineage>
        <taxon>Eukaryota</taxon>
        <taxon>Fungi</taxon>
        <taxon>Dikarya</taxon>
        <taxon>Ascomycota</taxon>
        <taxon>Saccharomycotina</taxon>
        <taxon>Saccharomycetes</taxon>
        <taxon>Saccharomycetales</taxon>
        <taxon>Saccharomycetaceae</taxon>
        <taxon>Kluyveromyces</taxon>
    </lineage>
</organism>
<dbReference type="OrthoDB" id="3477330at2759"/>
<dbReference type="PANTHER" id="PTHR31069">
    <property type="entry name" value="OLEATE-ACTIVATED TRANSCRIPTION FACTOR 1-RELATED"/>
    <property type="match status" value="1"/>
</dbReference>
<feature type="region of interest" description="Disordered" evidence="7">
    <location>
        <begin position="101"/>
        <end position="136"/>
    </location>
</feature>
<sequence>MGDVTATPTGIKHPDEPQYQRRNVDFVRYKEEYVFYEDMDDELSALSSPPLELISENKTWIIKKFGVFKGTDKVKKQYVPRKKRKKNQVFINAVERAQKKLAIKKNKNRSPDSDSKEGTSVESQEDVESSSGTNDHTSAQHLHSLFEFDMSSLLFPGNEWISNELRDDALLSASAMQGEAIPFLGNASNSKDSTPYTPNPVFATDRAATKNGSICTSDSSAHNRSSGSVTEDELAKVYRLLFHRVGSSDLHIPSLAPKTNPGESHESLGVVPLKNFVELGVSGSNMPSSVIEVIPSQLPDPSIFNSPGNKNPLLEVPTTGVHVHGLARFLLNYYLQNVADLMTVVVLPTNPWKTIYFPRALKALGDLTGIGYTSNSRNSLLNALLAVSCFNLQSKFPKNSPEMKFFLTLGIEFRTQASNFLKRCLANTVKQERYKDILTAILSMNSIDVVWGTMADCQVHLAICEEFVENRMKSRPKISAKAKALHRIFSFLKLIQDSTSLDKVTENEIVISDDDSFATSQISATAASTNGEFKESLNKKDGKIRIEFISSPPSCKPSPTSFPKTSGESPMTTTPIFTNIVSESYYYPKTNDTDNDILSTDALYGLPNSLILLFSDCVRLARHLEYYRQHNIVTPKAFKQLCTEFEQKVLSWKSEWDFKVPGSPTEFINDTIEGVYHHTMSFYNGLIIYYYTIVKSVAYEHVKKYVQKVLDSLCQLSDLIENKGVKIVPLIWQGFMAGCACIDSKLQIEFKEWAAKLCKSGMGSYWGARQIMFEVWRRRLNGEQNDDWLSVYEDWEMNLMLS</sequence>
<evidence type="ECO:0000256" key="5">
    <source>
        <dbReference type="ARBA" id="ARBA00023163"/>
    </source>
</evidence>
<dbReference type="Pfam" id="PF11951">
    <property type="entry name" value="Fungal_trans_2"/>
    <property type="match status" value="1"/>
</dbReference>
<name>A0A0A8L6B2_9SACH</name>
<dbReference type="InterPro" id="IPR021858">
    <property type="entry name" value="Fun_TF"/>
</dbReference>
<evidence type="ECO:0000313" key="9">
    <source>
        <dbReference type="Proteomes" id="UP000031516"/>
    </source>
</evidence>
<keyword evidence="5" id="KW-0804">Transcription</keyword>
<evidence type="ECO:0000256" key="2">
    <source>
        <dbReference type="ARBA" id="ARBA00022833"/>
    </source>
</evidence>
<evidence type="ECO:0000256" key="6">
    <source>
        <dbReference type="ARBA" id="ARBA00023242"/>
    </source>
</evidence>
<keyword evidence="2" id="KW-0862">Zinc</keyword>
<dbReference type="EMBL" id="CCBQ010000027">
    <property type="protein sequence ID" value="CDO93723.1"/>
    <property type="molecule type" value="Genomic_DNA"/>
</dbReference>
<evidence type="ECO:0000256" key="1">
    <source>
        <dbReference type="ARBA" id="ARBA00022723"/>
    </source>
</evidence>
<keyword evidence="6" id="KW-0539">Nucleus</keyword>
<feature type="compositionally biased region" description="Basic and acidic residues" evidence="7">
    <location>
        <begin position="109"/>
        <end position="119"/>
    </location>
</feature>